<dbReference type="EMBL" id="JACEFO010000186">
    <property type="protein sequence ID" value="KAF8779162.1"/>
    <property type="molecule type" value="Genomic_DNA"/>
</dbReference>
<dbReference type="Pfam" id="PF14541">
    <property type="entry name" value="TAXi_C"/>
    <property type="match status" value="3"/>
</dbReference>
<dbReference type="InterPro" id="IPR001461">
    <property type="entry name" value="Aspartic_peptidase_A1"/>
</dbReference>
<dbReference type="GO" id="GO:0004190">
    <property type="term" value="F:aspartic-type endopeptidase activity"/>
    <property type="evidence" value="ECO:0007669"/>
    <property type="project" value="InterPro"/>
</dbReference>
<feature type="domain" description="Peptidase A1" evidence="3">
    <location>
        <begin position="68"/>
        <end position="403"/>
    </location>
</feature>
<keyword evidence="5" id="KW-1185">Reference proteome</keyword>
<organism evidence="4 5">
    <name type="scientific">Digitaria exilis</name>
    <dbReference type="NCBI Taxonomy" id="1010633"/>
    <lineage>
        <taxon>Eukaryota</taxon>
        <taxon>Viridiplantae</taxon>
        <taxon>Streptophyta</taxon>
        <taxon>Embryophyta</taxon>
        <taxon>Tracheophyta</taxon>
        <taxon>Spermatophyta</taxon>
        <taxon>Magnoliopsida</taxon>
        <taxon>Liliopsida</taxon>
        <taxon>Poales</taxon>
        <taxon>Poaceae</taxon>
        <taxon>PACMAD clade</taxon>
        <taxon>Panicoideae</taxon>
        <taxon>Panicodae</taxon>
        <taxon>Paniceae</taxon>
        <taxon>Anthephorinae</taxon>
        <taxon>Digitaria</taxon>
    </lineage>
</organism>
<dbReference type="Gene3D" id="2.40.70.10">
    <property type="entry name" value="Acid Proteases"/>
    <property type="match status" value="4"/>
</dbReference>
<accession>A0A835FXC6</accession>
<sequence length="1224" mass="131839">MPVLHRLSPCSPLGAAANQEKESVADVLHRDALRLGSLFGDDKDNFGGGVTIPNIGSPIQNLPGAFEYHVMAGFGTPVQKLTVGFDTVTMGATLLKCAPCAAGKPCDHVFEPSASSSLVQIPCGSPDCPFKGFFGPTCTISISIGDALLGNATFLTDTLTLAPWTTVEKFRFACLEAGFSPNDDSSGILDLSRNSHSLASRAPCPLGTDTFSYCLPSSPNTVGFLSMCGPKPELRGRKAVYTPLRSNPRNGNLYVVELVGLGLGGMDLPIPPPTTIEADTLLEVHTTFTYLRPEVYVVLRDNFRRAMAQYKPAPPVGKLDTCYDFTGLNIFAVPVVTLKFAGGADVELSMDEIMYFANPENHFSVACLAFAAARPGDGQVIGSRTQMSTEVVYDVRGGKVGFCQETRDLYEDARTTLQSSSRVGPRLAKLTRRGDGGIGMTARGGRKEDVELGPCVLCCSSVAVAAIPDRGTCPDFSLAALDPRWRDVSNQLTILVDTITSARGDGGRVGRGNSFTFSVRRQRLQVAGQSRVASAGRPDPVEPHADKGSQNRTGRPNRRPAVAANRVARSQNTPSIDGILHADRLHWHHTSDSIPITGYDYDEFPGTLFYTVPLGYGTPAQQFTVSFDTAAGSSFLRCKPCKAGDSGPCKTAFDPSLSSSFAPIPCGSPECAAGSCSSGQTTCPFTFVAEANGTLLKNTLTFSPSVTVEAFTFGCMESVDPDLFYGLAGLIDLSRSNRSLASRRSNGGDATIALSYCLPSNQSSQGFLSVGSSRSLYSGRRDVQYAPLVENAVLPFFYFVGGTELPIPPSAPISNFTLLDTSTTFSYFVPSVYAVLRDEFRRQMARYPVPPPLEGLDTCYNFTGLNETIFLPIMRLEFAGGYTAADHLTPRGLHEPNQLQNTICRRRHQGEKRKNKILGFPRSNSILYTVGRDIWAAKVIELVVEQVMYFADPANYFSVACLAFGEMDPASAFPASVIGNLAQRSAEMIYDVQGGKLGFAQGSPTPPTPEFQHADLVTPDAFKRGHAGRQQDPRHRDTIAPLEYCLPFPGFSGPALTLHATSLAQRLPPGIPRRPRHPAVGAADQHRLQANRWPLCSLAQAIAQESSVPAYDEMPRRFISTFWAWSIGLDTICLEFLARRSLRHSDNDGVTGGRDARRAGQPDGSLLQLLTPQAASSASAKSFPRATVRSTPVQESCTSLVVHDLLGCRWSATERWGVGRSCSA</sequence>
<dbReference type="InterPro" id="IPR032799">
    <property type="entry name" value="TAXi_C"/>
</dbReference>
<dbReference type="InterPro" id="IPR033121">
    <property type="entry name" value="PEPTIDASE_A1"/>
</dbReference>
<evidence type="ECO:0000313" key="4">
    <source>
        <dbReference type="EMBL" id="KAF8779162.1"/>
    </source>
</evidence>
<dbReference type="GO" id="GO:0006508">
    <property type="term" value="P:proteolysis"/>
    <property type="evidence" value="ECO:0007669"/>
    <property type="project" value="InterPro"/>
</dbReference>
<gene>
    <name evidence="4" type="ORF">HU200_002838</name>
</gene>
<evidence type="ECO:0000256" key="1">
    <source>
        <dbReference type="ARBA" id="ARBA00007447"/>
    </source>
</evidence>
<evidence type="ECO:0000259" key="3">
    <source>
        <dbReference type="PROSITE" id="PS51767"/>
    </source>
</evidence>
<protein>
    <recommendedName>
        <fullName evidence="3">Peptidase A1 domain-containing protein</fullName>
    </recommendedName>
</protein>
<dbReference type="InterPro" id="IPR021109">
    <property type="entry name" value="Peptidase_aspartic_dom_sf"/>
</dbReference>
<dbReference type="PANTHER" id="PTHR13683">
    <property type="entry name" value="ASPARTYL PROTEASES"/>
    <property type="match status" value="1"/>
</dbReference>
<evidence type="ECO:0000256" key="2">
    <source>
        <dbReference type="SAM" id="MobiDB-lite"/>
    </source>
</evidence>
<dbReference type="OrthoDB" id="2747330at2759"/>
<feature type="compositionally biased region" description="Basic and acidic residues" evidence="2">
    <location>
        <begin position="539"/>
        <end position="549"/>
    </location>
</feature>
<dbReference type="Proteomes" id="UP000636709">
    <property type="component" value="Unassembled WGS sequence"/>
</dbReference>
<dbReference type="AlphaFoldDB" id="A0A835FXC6"/>
<name>A0A835FXC6_9POAL</name>
<dbReference type="SUPFAM" id="SSF50630">
    <property type="entry name" value="Acid proteases"/>
    <property type="match status" value="3"/>
</dbReference>
<evidence type="ECO:0000313" key="5">
    <source>
        <dbReference type="Proteomes" id="UP000636709"/>
    </source>
</evidence>
<dbReference type="PROSITE" id="PS51767">
    <property type="entry name" value="PEPTIDASE_A1"/>
    <property type="match status" value="2"/>
</dbReference>
<proteinExistence type="inferred from homology"/>
<comment type="similarity">
    <text evidence="1">Belongs to the peptidase A1 family.</text>
</comment>
<dbReference type="InterPro" id="IPR032861">
    <property type="entry name" value="TAXi_N"/>
</dbReference>
<feature type="domain" description="Peptidase A1" evidence="3">
    <location>
        <begin position="610"/>
        <end position="1000"/>
    </location>
</feature>
<reference evidence="4" key="1">
    <citation type="submission" date="2020-07" db="EMBL/GenBank/DDBJ databases">
        <title>Genome sequence and genetic diversity analysis of an under-domesticated orphan crop, white fonio (Digitaria exilis).</title>
        <authorList>
            <person name="Bennetzen J.L."/>
            <person name="Chen S."/>
            <person name="Ma X."/>
            <person name="Wang X."/>
            <person name="Yssel A.E.J."/>
            <person name="Chaluvadi S.R."/>
            <person name="Johnson M."/>
            <person name="Gangashetty P."/>
            <person name="Hamidou F."/>
            <person name="Sanogo M.D."/>
            <person name="Zwaenepoel A."/>
            <person name="Wallace J."/>
            <person name="Van De Peer Y."/>
            <person name="Van Deynze A."/>
        </authorList>
    </citation>
    <scope>NUCLEOTIDE SEQUENCE</scope>
    <source>
        <tissue evidence="4">Leaves</tissue>
    </source>
</reference>
<dbReference type="FunFam" id="2.40.70.10:FF:000049">
    <property type="entry name" value="Aspartyl protease AED1"/>
    <property type="match status" value="1"/>
</dbReference>
<dbReference type="PANTHER" id="PTHR13683:SF638">
    <property type="entry name" value="ASPARTIC PROTEINASE NEPENTHESIN-2"/>
    <property type="match status" value="1"/>
</dbReference>
<dbReference type="Pfam" id="PF14543">
    <property type="entry name" value="TAXi_N"/>
    <property type="match status" value="2"/>
</dbReference>
<feature type="compositionally biased region" description="Low complexity" evidence="2">
    <location>
        <begin position="559"/>
        <end position="569"/>
    </location>
</feature>
<comment type="caution">
    <text evidence="4">The sequence shown here is derived from an EMBL/GenBank/DDBJ whole genome shotgun (WGS) entry which is preliminary data.</text>
</comment>
<feature type="region of interest" description="Disordered" evidence="2">
    <location>
        <begin position="527"/>
        <end position="575"/>
    </location>
</feature>